<reference evidence="4" key="3">
    <citation type="journal article" date="2017" name="Plant Physiol. Biochem.">
        <title>Differential oxidative and antioxidative response of duckweed Lemna minor toward plant growth promoting/inhibiting bacteria.</title>
        <authorList>
            <person name="Ishizawa H."/>
            <person name="Kuroda M."/>
            <person name="Morikawa M."/>
            <person name="Ike M."/>
        </authorList>
    </citation>
    <scope>NUCLEOTIDE SEQUENCE [LARGE SCALE GENOMIC DNA]</scope>
    <source>
        <strain evidence="4">H3</strain>
    </source>
</reference>
<dbReference type="SUPFAM" id="SSF53850">
    <property type="entry name" value="Periplasmic binding protein-like II"/>
    <property type="match status" value="1"/>
</dbReference>
<dbReference type="Proteomes" id="UP000198290">
    <property type="component" value="Chromosome"/>
</dbReference>
<dbReference type="RefSeq" id="WP_167467095.1">
    <property type="nucleotide sequence ID" value="NZ_AP018823.1"/>
</dbReference>
<dbReference type="EMBL" id="AP018823">
    <property type="protein sequence ID" value="BBF85792.1"/>
    <property type="molecule type" value="Genomic_DNA"/>
</dbReference>
<evidence type="ECO:0000313" key="3">
    <source>
        <dbReference type="EMBL" id="BBF85792.1"/>
    </source>
</evidence>
<dbReference type="AlphaFoldDB" id="A0A3G9GI64"/>
<reference evidence="4" key="1">
    <citation type="journal article" date="2017" name="Biotechnol. Biofuels">
        <title>Evaluation of environmental bacterial communities as a factor affecting the growth of duckweed Lemna minor.</title>
        <authorList>
            <person name="Ishizawa H."/>
            <person name="Kuroda M."/>
            <person name="Morikawa M."/>
            <person name="Ike M."/>
        </authorList>
    </citation>
    <scope>NUCLEOTIDE SEQUENCE [LARGE SCALE GENOMIC DNA]</scope>
    <source>
        <strain evidence="4">H3</strain>
    </source>
</reference>
<feature type="domain" description="Solute-binding protein family 3/N-terminal" evidence="2">
    <location>
        <begin position="35"/>
        <end position="244"/>
    </location>
</feature>
<reference evidence="3 4" key="2">
    <citation type="journal article" date="2017" name="Genome Announc.">
        <title>Draft genome sequence of Aquitalea magnusonii strain H3, a plant growth-promoting bacterium of duckweed Lemna minor.</title>
        <authorList>
            <person name="Ishizawa H."/>
            <person name="Kuroda M."/>
            <person name="Ike M."/>
        </authorList>
    </citation>
    <scope>NUCLEOTIDE SEQUENCE [LARGE SCALE GENOMIC DNA]</scope>
    <source>
        <strain evidence="3 4">H3</strain>
    </source>
</reference>
<evidence type="ECO:0000256" key="1">
    <source>
        <dbReference type="SAM" id="SignalP"/>
    </source>
</evidence>
<evidence type="ECO:0000313" key="4">
    <source>
        <dbReference type="Proteomes" id="UP000198290"/>
    </source>
</evidence>
<proteinExistence type="predicted"/>
<evidence type="ECO:0000259" key="2">
    <source>
        <dbReference type="Pfam" id="PF00497"/>
    </source>
</evidence>
<gene>
    <name evidence="3" type="ORF">DLM_2177</name>
</gene>
<accession>A0A3G9GI64</accession>
<protein>
    <submittedName>
        <fullName evidence="3">ABC-type amino acid transport, signal transduction system, periplasmic component</fullName>
    </submittedName>
</protein>
<feature type="signal peptide" evidence="1">
    <location>
        <begin position="1"/>
        <end position="22"/>
    </location>
</feature>
<dbReference type="Pfam" id="PF00497">
    <property type="entry name" value="SBP_bac_3"/>
    <property type="match status" value="1"/>
</dbReference>
<dbReference type="KEGG" id="amah:DLM_2177"/>
<dbReference type="Gene3D" id="3.40.190.10">
    <property type="entry name" value="Periplasmic binding protein-like II"/>
    <property type="match status" value="2"/>
</dbReference>
<organism evidence="3 4">
    <name type="scientific">Aquitalea magnusonii</name>
    <dbReference type="NCBI Taxonomy" id="332411"/>
    <lineage>
        <taxon>Bacteria</taxon>
        <taxon>Pseudomonadati</taxon>
        <taxon>Pseudomonadota</taxon>
        <taxon>Betaproteobacteria</taxon>
        <taxon>Neisseriales</taxon>
        <taxon>Chromobacteriaceae</taxon>
        <taxon>Aquitalea</taxon>
    </lineage>
</organism>
<sequence>MSVLPVTLLASVIMLLCHCAQAQDAARVIDLECDHLPPMCSQGGEQPGGMMIEIGSEAIRRAGFIPNAKIRPWKRAMQEVTSSASALMIYFARTPEREALFNWIAVTNTTDFGFITRDGSPALDSVAQATAAGLIGIRAGSSVRTWLLRQGVQSEQLVESPLEDMAKMLKAGRVASFFGAATTFKPIYQRQNGVPPVVGARMYSDQNWIASGRMFPREDAARIAEAINRMRQDGFINQVISKYFP</sequence>
<keyword evidence="1" id="KW-0732">Signal</keyword>
<dbReference type="InterPro" id="IPR001638">
    <property type="entry name" value="Solute-binding_3/MltF_N"/>
</dbReference>
<dbReference type="PANTHER" id="PTHR38834:SF3">
    <property type="entry name" value="SOLUTE-BINDING PROTEIN FAMILY 3_N-TERMINAL DOMAIN-CONTAINING PROTEIN"/>
    <property type="match status" value="1"/>
</dbReference>
<feature type="chain" id="PRO_5017927687" evidence="1">
    <location>
        <begin position="23"/>
        <end position="245"/>
    </location>
</feature>
<keyword evidence="4" id="KW-1185">Reference proteome</keyword>
<dbReference type="PANTHER" id="PTHR38834">
    <property type="entry name" value="PERIPLASMIC SUBSTRATE BINDING PROTEIN FAMILY 3"/>
    <property type="match status" value="1"/>
</dbReference>
<name>A0A3G9GI64_9NEIS</name>